<evidence type="ECO:0000256" key="1">
    <source>
        <dbReference type="SAM" id="Phobius"/>
    </source>
</evidence>
<evidence type="ECO:0008006" key="4">
    <source>
        <dbReference type="Google" id="ProtNLM"/>
    </source>
</evidence>
<evidence type="ECO:0000313" key="2">
    <source>
        <dbReference type="EMBL" id="SMP25899.1"/>
    </source>
</evidence>
<keyword evidence="1" id="KW-0812">Transmembrane</keyword>
<keyword evidence="3" id="KW-1185">Reference proteome</keyword>
<dbReference type="Proteomes" id="UP001157914">
    <property type="component" value="Unassembled WGS sequence"/>
</dbReference>
<reference evidence="2 3" key="1">
    <citation type="submission" date="2017-05" db="EMBL/GenBank/DDBJ databases">
        <authorList>
            <person name="Varghese N."/>
            <person name="Submissions S."/>
        </authorList>
    </citation>
    <scope>NUCLEOTIDE SEQUENCE [LARGE SCALE GENOMIC DNA]</scope>
    <source>
        <strain evidence="2 3">DSM 15949</strain>
    </source>
</reference>
<comment type="caution">
    <text evidence="2">The sequence shown here is derived from an EMBL/GenBank/DDBJ whole genome shotgun (WGS) entry which is preliminary data.</text>
</comment>
<sequence>MFGPVEHPWLDPLWARLLLVSACAGWTCVEYFFGSVTWVYIMGAITLYAGWAYLISYQGPDVPDRKTRPRMSEDDT</sequence>
<name>A0ABY1P3Y8_9HYPH</name>
<gene>
    <name evidence="2" type="ORF">SAMN06265374_2649</name>
</gene>
<keyword evidence="1" id="KW-0472">Membrane</keyword>
<organism evidence="2 3">
    <name type="scientific">Roseibium denhamense</name>
    <dbReference type="NCBI Taxonomy" id="76305"/>
    <lineage>
        <taxon>Bacteria</taxon>
        <taxon>Pseudomonadati</taxon>
        <taxon>Pseudomonadota</taxon>
        <taxon>Alphaproteobacteria</taxon>
        <taxon>Hyphomicrobiales</taxon>
        <taxon>Stappiaceae</taxon>
        <taxon>Roseibium</taxon>
    </lineage>
</organism>
<keyword evidence="1" id="KW-1133">Transmembrane helix</keyword>
<evidence type="ECO:0000313" key="3">
    <source>
        <dbReference type="Proteomes" id="UP001157914"/>
    </source>
</evidence>
<proteinExistence type="predicted"/>
<accession>A0ABY1P3Y8</accession>
<feature type="transmembrane region" description="Helical" evidence="1">
    <location>
        <begin position="38"/>
        <end position="56"/>
    </location>
</feature>
<protein>
    <recommendedName>
        <fullName evidence="4">DUF3329 domain-containing protein</fullName>
    </recommendedName>
</protein>
<dbReference type="EMBL" id="FXTT01000003">
    <property type="protein sequence ID" value="SMP25899.1"/>
    <property type="molecule type" value="Genomic_DNA"/>
</dbReference>
<dbReference type="RefSeq" id="WP_208997207.1">
    <property type="nucleotide sequence ID" value="NZ_BAAAEA010000002.1"/>
</dbReference>